<keyword evidence="1" id="KW-0472">Membrane</keyword>
<proteinExistence type="predicted"/>
<sequence length="61" mass="6338">MTLIKAFFADESGATAMEYALVATLIGMTIIGTVAVLGDGLRGLFNNGSAETMANQTAKIR</sequence>
<dbReference type="Pfam" id="PF04964">
    <property type="entry name" value="Flp_Fap"/>
    <property type="match status" value="1"/>
</dbReference>
<keyword evidence="1" id="KW-1133">Transmembrane helix</keyword>
<accession>A0AAJ6AZY5</accession>
<organism evidence="2 3">
    <name type="scientific">Candidatus Devosia phytovorans</name>
    <dbReference type="NCBI Taxonomy" id="3121372"/>
    <lineage>
        <taxon>Bacteria</taxon>
        <taxon>Pseudomonadati</taxon>
        <taxon>Pseudomonadota</taxon>
        <taxon>Alphaproteobacteria</taxon>
        <taxon>Hyphomicrobiales</taxon>
        <taxon>Devosiaceae</taxon>
        <taxon>Devosia</taxon>
    </lineage>
</organism>
<feature type="transmembrane region" description="Helical" evidence="1">
    <location>
        <begin position="20"/>
        <end position="38"/>
    </location>
</feature>
<dbReference type="Proteomes" id="UP001217476">
    <property type="component" value="Chromosome"/>
</dbReference>
<protein>
    <submittedName>
        <fullName evidence="2">Flp family type IVb pilin</fullName>
    </submittedName>
</protein>
<dbReference type="InterPro" id="IPR007047">
    <property type="entry name" value="Flp_Fap"/>
</dbReference>
<evidence type="ECO:0000313" key="2">
    <source>
        <dbReference type="EMBL" id="WEK04627.1"/>
    </source>
</evidence>
<keyword evidence="1" id="KW-0812">Transmembrane</keyword>
<evidence type="ECO:0000313" key="3">
    <source>
        <dbReference type="Proteomes" id="UP001217476"/>
    </source>
</evidence>
<name>A0AAJ6AZY5_9HYPH</name>
<reference evidence="2" key="1">
    <citation type="submission" date="2023-03" db="EMBL/GenBank/DDBJ databases">
        <title>Andean soil-derived lignocellulolytic bacterial consortium as a source of novel taxa and putative plastic-active enzymes.</title>
        <authorList>
            <person name="Diaz-Garcia L."/>
            <person name="Chuvochina M."/>
            <person name="Feuerriegel G."/>
            <person name="Bunk B."/>
            <person name="Sproer C."/>
            <person name="Streit W.R."/>
            <person name="Rodriguez L.M."/>
            <person name="Overmann J."/>
            <person name="Jimenez D.J."/>
        </authorList>
    </citation>
    <scope>NUCLEOTIDE SEQUENCE</scope>
    <source>
        <strain evidence="2">MAG 4196</strain>
    </source>
</reference>
<dbReference type="EMBL" id="CP119312">
    <property type="protein sequence ID" value="WEK04627.1"/>
    <property type="molecule type" value="Genomic_DNA"/>
</dbReference>
<dbReference type="AlphaFoldDB" id="A0AAJ6AZY5"/>
<evidence type="ECO:0000256" key="1">
    <source>
        <dbReference type="SAM" id="Phobius"/>
    </source>
</evidence>
<gene>
    <name evidence="2" type="ORF">P0Y65_21030</name>
</gene>